<comment type="similarity">
    <text evidence="2">Belongs to the drug/metabolite transporter (DMT) superfamily. 10 TMS drug/metabolite exporter (DME) (TC 2.A.7.3) family.</text>
</comment>
<dbReference type="InterPro" id="IPR037185">
    <property type="entry name" value="EmrE-like"/>
</dbReference>
<dbReference type="KEGG" id="hdh:G5B40_00270"/>
<feature type="transmembrane region" description="Helical" evidence="6">
    <location>
        <begin position="141"/>
        <end position="158"/>
    </location>
</feature>
<dbReference type="GO" id="GO:0016020">
    <property type="term" value="C:membrane"/>
    <property type="evidence" value="ECO:0007669"/>
    <property type="project" value="UniProtKB-SubCell"/>
</dbReference>
<accession>A0A7L5BWP2</accession>
<evidence type="ECO:0000256" key="1">
    <source>
        <dbReference type="ARBA" id="ARBA00004141"/>
    </source>
</evidence>
<evidence type="ECO:0000256" key="5">
    <source>
        <dbReference type="ARBA" id="ARBA00023136"/>
    </source>
</evidence>
<evidence type="ECO:0000256" key="6">
    <source>
        <dbReference type="SAM" id="Phobius"/>
    </source>
</evidence>
<protein>
    <submittedName>
        <fullName evidence="8">DMT family transporter</fullName>
    </submittedName>
</protein>
<keyword evidence="3 6" id="KW-0812">Transmembrane</keyword>
<feature type="transmembrane region" description="Helical" evidence="6">
    <location>
        <begin position="227"/>
        <end position="250"/>
    </location>
</feature>
<evidence type="ECO:0000313" key="9">
    <source>
        <dbReference type="Proteomes" id="UP000503336"/>
    </source>
</evidence>
<dbReference type="InterPro" id="IPR000620">
    <property type="entry name" value="EamA_dom"/>
</dbReference>
<feature type="transmembrane region" description="Helical" evidence="6">
    <location>
        <begin position="102"/>
        <end position="134"/>
    </location>
</feature>
<feature type="transmembrane region" description="Helical" evidence="6">
    <location>
        <begin position="56"/>
        <end position="74"/>
    </location>
</feature>
<feature type="domain" description="EamA" evidence="7">
    <location>
        <begin position="166"/>
        <end position="296"/>
    </location>
</feature>
<organism evidence="8 9">
    <name type="scientific">Pikeienuella piscinae</name>
    <dbReference type="NCBI Taxonomy" id="2748098"/>
    <lineage>
        <taxon>Bacteria</taxon>
        <taxon>Pseudomonadati</taxon>
        <taxon>Pseudomonadota</taxon>
        <taxon>Alphaproteobacteria</taxon>
        <taxon>Rhodobacterales</taxon>
        <taxon>Paracoccaceae</taxon>
        <taxon>Pikeienuella</taxon>
    </lineage>
</organism>
<keyword evidence="5 6" id="KW-0472">Membrane</keyword>
<dbReference type="EMBL" id="CP049056">
    <property type="protein sequence ID" value="QIE54009.1"/>
    <property type="molecule type" value="Genomic_DNA"/>
</dbReference>
<keyword evidence="4 6" id="KW-1133">Transmembrane helix</keyword>
<name>A0A7L5BWP2_9RHOB</name>
<feature type="transmembrane region" description="Helical" evidence="6">
    <location>
        <begin position="164"/>
        <end position="183"/>
    </location>
</feature>
<dbReference type="AlphaFoldDB" id="A0A7L5BWP2"/>
<comment type="subcellular location">
    <subcellularLocation>
        <location evidence="1">Membrane</location>
        <topology evidence="1">Multi-pass membrane protein</topology>
    </subcellularLocation>
</comment>
<dbReference type="PANTHER" id="PTHR22911:SF6">
    <property type="entry name" value="SOLUTE CARRIER FAMILY 35 MEMBER G1"/>
    <property type="match status" value="1"/>
</dbReference>
<proteinExistence type="inferred from homology"/>
<evidence type="ECO:0000256" key="3">
    <source>
        <dbReference type="ARBA" id="ARBA00022692"/>
    </source>
</evidence>
<dbReference type="PANTHER" id="PTHR22911">
    <property type="entry name" value="ACYL-MALONYL CONDENSING ENZYME-RELATED"/>
    <property type="match status" value="1"/>
</dbReference>
<feature type="transmembrane region" description="Helical" evidence="6">
    <location>
        <begin position="281"/>
        <end position="298"/>
    </location>
</feature>
<evidence type="ECO:0000259" key="7">
    <source>
        <dbReference type="Pfam" id="PF00892"/>
    </source>
</evidence>
<feature type="transmembrane region" description="Helical" evidence="6">
    <location>
        <begin position="195"/>
        <end position="215"/>
    </location>
</feature>
<feature type="domain" description="EamA" evidence="7">
    <location>
        <begin position="26"/>
        <end position="157"/>
    </location>
</feature>
<feature type="transmembrane region" description="Helical" evidence="6">
    <location>
        <begin position="24"/>
        <end position="44"/>
    </location>
</feature>
<dbReference type="Proteomes" id="UP000503336">
    <property type="component" value="Chromosome"/>
</dbReference>
<keyword evidence="9" id="KW-1185">Reference proteome</keyword>
<evidence type="ECO:0000256" key="4">
    <source>
        <dbReference type="ARBA" id="ARBA00022989"/>
    </source>
</evidence>
<gene>
    <name evidence="8" type="ORF">G5B40_00270</name>
</gene>
<evidence type="ECO:0000313" key="8">
    <source>
        <dbReference type="EMBL" id="QIE54009.1"/>
    </source>
</evidence>
<evidence type="ECO:0000256" key="2">
    <source>
        <dbReference type="ARBA" id="ARBA00009853"/>
    </source>
</evidence>
<dbReference type="RefSeq" id="WP_165093606.1">
    <property type="nucleotide sequence ID" value="NZ_CP049056.1"/>
</dbReference>
<dbReference type="SUPFAM" id="SSF103481">
    <property type="entry name" value="Multidrug resistance efflux transporter EmrE"/>
    <property type="match status" value="2"/>
</dbReference>
<dbReference type="Pfam" id="PF00892">
    <property type="entry name" value="EamA"/>
    <property type="match status" value="2"/>
</dbReference>
<reference evidence="8 9" key="1">
    <citation type="submission" date="2020-02" db="EMBL/GenBank/DDBJ databases">
        <title>complete genome sequence of Rhodobacteraceae bacterium.</title>
        <authorList>
            <person name="Park J."/>
            <person name="Kim Y.-S."/>
            <person name="Kim K.-H."/>
        </authorList>
    </citation>
    <scope>NUCLEOTIDE SEQUENCE [LARGE SCALE GENOMIC DNA]</scope>
    <source>
        <strain evidence="8 9">RR4-56</strain>
    </source>
</reference>
<sequence>MPLLRAAGNEPGVIAVTDAPSRPIAALAFMMAATLSFMLMAVAGRELAARLDTFEIMTYRSAIGFAIVLAVARWRGILHDVKARRMGLHALRNATHFFGQNLWLYAVALIPFSQLFAFEFSVPLWVALAAPFFLNERLTRTRMAAALIGFVGIILVARPDMSGLSAGVIAAALCAFGFTATSITTKLLTRTEATVSIMFWLTLMQLCFGLITAGYDLDFTLPALEDMHWVAAVGICGLSAHFCITSALALAPATVVAPLDFARLPIAAVVGMIFYDEALAPLVLVGAAVIFAANFVNIRAETRATPP</sequence>